<sequence>MAWYGKISFRKSADMRRSHAHGHESDRTVREIKELKRKSQMVFAQNGIDFSQIVDINLDEDPGDSSLEEEVQESPHAKEYQAQIELLKDELFNSKKDIAYAMEERDIAQDSLSAAYSQLGQLKEQMKQETIAHEKTKKALQERDNIINQLKRVSTLVYNEFNEVQSLYEKESAMREQAELMASEYYAKNREADAYKRQSAMLVSDAISGDDKLIQSMSEMENLTKELEEEKERHKLELKRLQDELELSENREKMETLENKLSIAKEENESLEKRVQELDLRTKELAYELKEALSKPSLPNIPPPPPPPPLPVLPKNPLEMLQKIIKRRNHNKKTETGVDGRNLDCYQKQFETAMQDMISRIKKGQIALKPVSKPSREDEPRDPRSSQSIKRTHAVQELDNILVTLKNKNKNRPRIPLPKGSTQTEADPQLMKMLQKRKERSKEPPATSARPSPQPTAYKRSSPRSLTCSTSLDSGIPPNRTTIVPPVAPKRSPLTSTTSDPSPPIPEPPIPEPIYSTVHQEDSPPSTPSSTLSSIISSSSQEIEIQNNPAFIHDSGDERYASADFIPPPPDSSSAAAHHNGASRAKFTVNNVFGESGDYSLVEERQERPVPSPRRQPSLPKEEPEPYYSEVNNL</sequence>
<dbReference type="PANTHER" id="PTHR46606:SF5">
    <property type="entry name" value="SHOOTIN-1"/>
    <property type="match status" value="1"/>
</dbReference>
<dbReference type="GO" id="GO:0005737">
    <property type="term" value="C:cytoplasm"/>
    <property type="evidence" value="ECO:0000318"/>
    <property type="project" value="GO_Central"/>
</dbReference>
<dbReference type="KEGG" id="spu:100889247"/>
<dbReference type="GO" id="GO:0031252">
    <property type="term" value="C:cell leading edge"/>
    <property type="evidence" value="ECO:0000318"/>
    <property type="project" value="GO_Central"/>
</dbReference>
<feature type="region of interest" description="Disordered" evidence="2">
    <location>
        <begin position="598"/>
        <end position="634"/>
    </location>
</feature>
<evidence type="ECO:0000256" key="2">
    <source>
        <dbReference type="SAM" id="MobiDB-lite"/>
    </source>
</evidence>
<dbReference type="RefSeq" id="XP_011662703.1">
    <property type="nucleotide sequence ID" value="XM_011664401.2"/>
</dbReference>
<dbReference type="GO" id="GO:0044295">
    <property type="term" value="C:axonal growth cone"/>
    <property type="evidence" value="ECO:0000318"/>
    <property type="project" value="GO_Central"/>
</dbReference>
<feature type="compositionally biased region" description="Pro residues" evidence="2">
    <location>
        <begin position="501"/>
        <end position="512"/>
    </location>
</feature>
<dbReference type="InParanoid" id="A0A7M7LVL8"/>
<keyword evidence="1" id="KW-0175">Coiled coil</keyword>
<feature type="compositionally biased region" description="Low complexity" evidence="2">
    <location>
        <begin position="528"/>
        <end position="540"/>
    </location>
</feature>
<evidence type="ECO:0000313" key="3">
    <source>
        <dbReference type="EnsemblMetazoa" id="XP_011662703"/>
    </source>
</evidence>
<dbReference type="AlphaFoldDB" id="A0A7M7LVL8"/>
<accession>A0A7M7LVL8</accession>
<dbReference type="InterPro" id="IPR024849">
    <property type="entry name" value="Shootin-1"/>
</dbReference>
<organism evidence="3 4">
    <name type="scientific">Strongylocentrotus purpuratus</name>
    <name type="common">Purple sea urchin</name>
    <dbReference type="NCBI Taxonomy" id="7668"/>
    <lineage>
        <taxon>Eukaryota</taxon>
        <taxon>Metazoa</taxon>
        <taxon>Echinodermata</taxon>
        <taxon>Eleutherozoa</taxon>
        <taxon>Echinozoa</taxon>
        <taxon>Echinoidea</taxon>
        <taxon>Euechinoidea</taxon>
        <taxon>Echinacea</taxon>
        <taxon>Camarodonta</taxon>
        <taxon>Echinidea</taxon>
        <taxon>Strongylocentrotidae</taxon>
        <taxon>Strongylocentrotus</taxon>
    </lineage>
</organism>
<dbReference type="GO" id="GO:0048812">
    <property type="term" value="P:neuron projection morphogenesis"/>
    <property type="evidence" value="ECO:0000318"/>
    <property type="project" value="GO_Central"/>
</dbReference>
<dbReference type="GeneID" id="100889247"/>
<feature type="compositionally biased region" description="Low complexity" evidence="2">
    <location>
        <begin position="572"/>
        <end position="581"/>
    </location>
</feature>
<feature type="compositionally biased region" description="Polar residues" evidence="2">
    <location>
        <begin position="463"/>
        <end position="473"/>
    </location>
</feature>
<feature type="region of interest" description="Disordered" evidence="2">
    <location>
        <begin position="364"/>
        <end position="581"/>
    </location>
</feature>
<keyword evidence="4" id="KW-1185">Reference proteome</keyword>
<feature type="compositionally biased region" description="Basic and acidic residues" evidence="2">
    <location>
        <begin position="374"/>
        <end position="384"/>
    </location>
</feature>
<dbReference type="EnsemblMetazoa" id="XM_011664401">
    <property type="protein sequence ID" value="XP_011662703"/>
    <property type="gene ID" value="LOC100889247"/>
</dbReference>
<dbReference type="OrthoDB" id="10072132at2759"/>
<dbReference type="GO" id="GO:2001224">
    <property type="term" value="P:positive regulation of neuron migration"/>
    <property type="evidence" value="ECO:0000318"/>
    <property type="project" value="GO_Central"/>
</dbReference>
<name>A0A7M7LVL8_STRPU</name>
<dbReference type="PANTHER" id="PTHR46606">
    <property type="entry name" value="SHOOTIN-1"/>
    <property type="match status" value="1"/>
</dbReference>
<dbReference type="OMA" id="MAYWHPL"/>
<feature type="coiled-coil region" evidence="1">
    <location>
        <begin position="210"/>
        <end position="288"/>
    </location>
</feature>
<dbReference type="Proteomes" id="UP000007110">
    <property type="component" value="Unassembled WGS sequence"/>
</dbReference>
<evidence type="ECO:0000256" key="1">
    <source>
        <dbReference type="SAM" id="Coils"/>
    </source>
</evidence>
<reference evidence="3" key="2">
    <citation type="submission" date="2021-01" db="UniProtKB">
        <authorList>
            <consortium name="EnsemblMetazoa"/>
        </authorList>
    </citation>
    <scope>IDENTIFICATION</scope>
</reference>
<protein>
    <recommendedName>
        <fullName evidence="5">Shootin-1</fullName>
    </recommendedName>
</protein>
<reference evidence="4" key="1">
    <citation type="submission" date="2015-02" db="EMBL/GenBank/DDBJ databases">
        <title>Genome sequencing for Strongylocentrotus purpuratus.</title>
        <authorList>
            <person name="Murali S."/>
            <person name="Liu Y."/>
            <person name="Vee V."/>
            <person name="English A."/>
            <person name="Wang M."/>
            <person name="Skinner E."/>
            <person name="Han Y."/>
            <person name="Muzny D.M."/>
            <person name="Worley K.C."/>
            <person name="Gibbs R.A."/>
        </authorList>
    </citation>
    <scope>NUCLEOTIDE SEQUENCE</scope>
</reference>
<evidence type="ECO:0000313" key="4">
    <source>
        <dbReference type="Proteomes" id="UP000007110"/>
    </source>
</evidence>
<proteinExistence type="predicted"/>
<evidence type="ECO:0008006" key="5">
    <source>
        <dbReference type="Google" id="ProtNLM"/>
    </source>
</evidence>
<dbReference type="FunCoup" id="A0A7M7LVL8">
    <property type="interactions" value="113"/>
</dbReference>